<dbReference type="OrthoDB" id="979487at2"/>
<evidence type="ECO:0000313" key="2">
    <source>
        <dbReference type="Proteomes" id="UP000268007"/>
    </source>
</evidence>
<dbReference type="AlphaFoldDB" id="A0A495J4N1"/>
<dbReference type="EMBL" id="RBKU01000001">
    <property type="protein sequence ID" value="RKR83294.1"/>
    <property type="molecule type" value="Genomic_DNA"/>
</dbReference>
<organism evidence="1 2">
    <name type="scientific">Mucilaginibacter gracilis</name>
    <dbReference type="NCBI Taxonomy" id="423350"/>
    <lineage>
        <taxon>Bacteria</taxon>
        <taxon>Pseudomonadati</taxon>
        <taxon>Bacteroidota</taxon>
        <taxon>Sphingobacteriia</taxon>
        <taxon>Sphingobacteriales</taxon>
        <taxon>Sphingobacteriaceae</taxon>
        <taxon>Mucilaginibacter</taxon>
    </lineage>
</organism>
<name>A0A495J4N1_9SPHI</name>
<reference evidence="1 2" key="1">
    <citation type="submission" date="2018-10" db="EMBL/GenBank/DDBJ databases">
        <title>Genomic Encyclopedia of Archaeal and Bacterial Type Strains, Phase II (KMG-II): from individual species to whole genera.</title>
        <authorList>
            <person name="Goeker M."/>
        </authorList>
    </citation>
    <scope>NUCLEOTIDE SEQUENCE [LARGE SCALE GENOMIC DNA]</scope>
    <source>
        <strain evidence="1 2">DSM 18602</strain>
    </source>
</reference>
<dbReference type="Proteomes" id="UP000268007">
    <property type="component" value="Unassembled WGS sequence"/>
</dbReference>
<dbReference type="RefSeq" id="WP_121198807.1">
    <property type="nucleotide sequence ID" value="NZ_RBKU01000001.1"/>
</dbReference>
<comment type="caution">
    <text evidence="1">The sequence shown here is derived from an EMBL/GenBank/DDBJ whole genome shotgun (WGS) entry which is preliminary data.</text>
</comment>
<sequence length="190" mass="21935">METIKDKDELLLHISETIGKSKVLKLTDILHNRQFDITDLIELTFTRQREIAFRAAWILENLLLSTPTKFVNHLEYIIAQFPEVKNKSCQRHYAKIIMHLTRPDADKAVKQKLDAINMEAIVERCFDLLIEPKTPAAVKAFASEILFNMRLRYTWIGAVLSEQLQIMMPGGKPSIQAKGRRLLSYLQQGE</sequence>
<dbReference type="SUPFAM" id="SSF48371">
    <property type="entry name" value="ARM repeat"/>
    <property type="match status" value="1"/>
</dbReference>
<evidence type="ECO:0000313" key="1">
    <source>
        <dbReference type="EMBL" id="RKR83294.1"/>
    </source>
</evidence>
<proteinExistence type="predicted"/>
<gene>
    <name evidence="1" type="ORF">BDD43_3498</name>
</gene>
<evidence type="ECO:0008006" key="3">
    <source>
        <dbReference type="Google" id="ProtNLM"/>
    </source>
</evidence>
<accession>A0A495J4N1</accession>
<keyword evidence="2" id="KW-1185">Reference proteome</keyword>
<protein>
    <recommendedName>
        <fullName evidence="3">Adenylosuccinate lyase</fullName>
    </recommendedName>
</protein>
<dbReference type="InterPro" id="IPR016024">
    <property type="entry name" value="ARM-type_fold"/>
</dbReference>